<dbReference type="Proteomes" id="UP001157186">
    <property type="component" value="Unassembled WGS sequence"/>
</dbReference>
<gene>
    <name evidence="3" type="ORF">tinsulaeT_28450</name>
</gene>
<keyword evidence="1" id="KW-0472">Membrane</keyword>
<dbReference type="EMBL" id="BSST01000001">
    <property type="protein sequence ID" value="GLX79505.1"/>
    <property type="molecule type" value="Genomic_DNA"/>
</dbReference>
<evidence type="ECO:0000256" key="1">
    <source>
        <dbReference type="SAM" id="Phobius"/>
    </source>
</evidence>
<dbReference type="RefSeq" id="WP_284245417.1">
    <property type="nucleotide sequence ID" value="NZ_BSST01000001.1"/>
</dbReference>
<evidence type="ECO:0000313" key="4">
    <source>
        <dbReference type="Proteomes" id="UP001157186"/>
    </source>
</evidence>
<feature type="transmembrane region" description="Helical" evidence="1">
    <location>
        <begin position="73"/>
        <end position="92"/>
    </location>
</feature>
<keyword evidence="1" id="KW-1133">Transmembrane helix</keyword>
<keyword evidence="4" id="KW-1185">Reference proteome</keyword>
<proteinExistence type="predicted"/>
<evidence type="ECO:0000313" key="3">
    <source>
        <dbReference type="EMBL" id="GLX79505.1"/>
    </source>
</evidence>
<comment type="caution">
    <text evidence="3">The sequence shown here is derived from an EMBL/GenBank/DDBJ whole genome shotgun (WGS) entry which is preliminary data.</text>
</comment>
<dbReference type="InterPro" id="IPR003675">
    <property type="entry name" value="Rce1/LyrA-like_dom"/>
</dbReference>
<name>A0ABQ6GXM6_9GAMM</name>
<sequence length="226" mass="25070">MTIIDGLIWLYLLALPIYNYFTHQTEMQAIQSGNTTLSAIYWKTILLIWPGAILALLSNHMTIPIIASSNVSMLWALVILILLVGVVISGIVQVKNSQKIREQLIEKMESVSWLMPKTKKQLMLYLVGVCTTAGVAEEILYRGYLIPFLTQYMDQYLALVVASLIFALPHIYQGKAGILRTAIIGLGLAATVIIFDSLILAIACHFIIDAYSGYIAYISLKSKKSA</sequence>
<feature type="transmembrane region" description="Helical" evidence="1">
    <location>
        <begin position="156"/>
        <end position="172"/>
    </location>
</feature>
<evidence type="ECO:0000259" key="2">
    <source>
        <dbReference type="Pfam" id="PF02517"/>
    </source>
</evidence>
<organism evidence="3 4">
    <name type="scientific">Thalassotalea insulae</name>
    <dbReference type="NCBI Taxonomy" id="2056778"/>
    <lineage>
        <taxon>Bacteria</taxon>
        <taxon>Pseudomonadati</taxon>
        <taxon>Pseudomonadota</taxon>
        <taxon>Gammaproteobacteria</taxon>
        <taxon>Alteromonadales</taxon>
        <taxon>Colwelliaceae</taxon>
        <taxon>Thalassotalea</taxon>
    </lineage>
</organism>
<feature type="transmembrane region" description="Helical" evidence="1">
    <location>
        <begin position="44"/>
        <end position="67"/>
    </location>
</feature>
<feature type="transmembrane region" description="Helical" evidence="1">
    <location>
        <begin position="6"/>
        <end position="23"/>
    </location>
</feature>
<dbReference type="PANTHER" id="PTHR39430">
    <property type="entry name" value="MEMBRANE-ASSOCIATED PROTEASE-RELATED"/>
    <property type="match status" value="1"/>
</dbReference>
<feature type="domain" description="CAAX prenyl protease 2/Lysostaphin resistance protein A-like" evidence="2">
    <location>
        <begin position="122"/>
        <end position="210"/>
    </location>
</feature>
<dbReference type="Pfam" id="PF02517">
    <property type="entry name" value="Rce1-like"/>
    <property type="match status" value="1"/>
</dbReference>
<reference evidence="3 4" key="1">
    <citation type="submission" date="2023-03" db="EMBL/GenBank/DDBJ databases">
        <title>Draft genome sequence of Thalassotalea insulae KCTC 62186T.</title>
        <authorList>
            <person name="Sawabe T."/>
        </authorList>
    </citation>
    <scope>NUCLEOTIDE SEQUENCE [LARGE SCALE GENOMIC DNA]</scope>
    <source>
        <strain evidence="3 4">KCTC 62186</strain>
    </source>
</reference>
<protein>
    <recommendedName>
        <fullName evidence="2">CAAX prenyl protease 2/Lysostaphin resistance protein A-like domain-containing protein</fullName>
    </recommendedName>
</protein>
<accession>A0ABQ6GXM6</accession>
<feature type="transmembrane region" description="Helical" evidence="1">
    <location>
        <begin position="122"/>
        <end position="144"/>
    </location>
</feature>
<keyword evidence="1" id="KW-0812">Transmembrane</keyword>
<dbReference type="PANTHER" id="PTHR39430:SF1">
    <property type="entry name" value="PROTEASE"/>
    <property type="match status" value="1"/>
</dbReference>